<keyword evidence="3" id="KW-1185">Reference proteome</keyword>
<comment type="caution">
    <text evidence="2">The sequence shown here is derived from an EMBL/GenBank/DDBJ whole genome shotgun (WGS) entry which is preliminary data.</text>
</comment>
<name>A0ABW8J598_9GAMM</name>
<proteinExistence type="predicted"/>
<sequence length="150" mass="16069">MKMFATRYVVALYAVASGLLAGCMPPPSNSTAPDPSSVNKIRADDAAIMQSVSKGREDYVRAHPDSAYNIDVEHGLIVVGMSRDEVAAAGYRCEVKEGSAIGNTQTCTNQMLQAKIDATWAGATSTDFERKAPTHYVSFNPDGKVESVSY</sequence>
<dbReference type="RefSeq" id="WP_404612629.1">
    <property type="nucleotide sequence ID" value="NZ_JADIKK010000008.1"/>
</dbReference>
<dbReference type="PROSITE" id="PS51257">
    <property type="entry name" value="PROKAR_LIPOPROTEIN"/>
    <property type="match status" value="1"/>
</dbReference>
<evidence type="ECO:0000313" key="3">
    <source>
        <dbReference type="Proteomes" id="UP001620339"/>
    </source>
</evidence>
<feature type="chain" id="PRO_5046520660" description="Lipoprotein" evidence="1">
    <location>
        <begin position="22"/>
        <end position="150"/>
    </location>
</feature>
<gene>
    <name evidence="2" type="ORF">ISP25_06630</name>
</gene>
<protein>
    <recommendedName>
        <fullName evidence="4">Lipoprotein</fullName>
    </recommendedName>
</protein>
<evidence type="ECO:0000313" key="2">
    <source>
        <dbReference type="EMBL" id="MFK2876740.1"/>
    </source>
</evidence>
<evidence type="ECO:0008006" key="4">
    <source>
        <dbReference type="Google" id="ProtNLM"/>
    </source>
</evidence>
<evidence type="ECO:0000256" key="1">
    <source>
        <dbReference type="SAM" id="SignalP"/>
    </source>
</evidence>
<dbReference type="Proteomes" id="UP001620339">
    <property type="component" value="Unassembled WGS sequence"/>
</dbReference>
<reference evidence="2 3" key="1">
    <citation type="submission" date="2020-10" db="EMBL/GenBank/DDBJ databases">
        <title>Phylogeny of dyella-like bacteria.</title>
        <authorList>
            <person name="Fu J."/>
        </authorList>
    </citation>
    <scope>NUCLEOTIDE SEQUENCE [LARGE SCALE GENOMIC DNA]</scope>
    <source>
        <strain evidence="2 3">KACC 19113</strain>
    </source>
</reference>
<dbReference type="EMBL" id="JADIKK010000008">
    <property type="protein sequence ID" value="MFK2876740.1"/>
    <property type="molecule type" value="Genomic_DNA"/>
</dbReference>
<feature type="signal peptide" evidence="1">
    <location>
        <begin position="1"/>
        <end position="21"/>
    </location>
</feature>
<organism evidence="2 3">
    <name type="scientific">Rhodanobacter hydrolyticus</name>
    <dbReference type="NCBI Taxonomy" id="2250595"/>
    <lineage>
        <taxon>Bacteria</taxon>
        <taxon>Pseudomonadati</taxon>
        <taxon>Pseudomonadota</taxon>
        <taxon>Gammaproteobacteria</taxon>
        <taxon>Lysobacterales</taxon>
        <taxon>Rhodanobacteraceae</taxon>
        <taxon>Rhodanobacter</taxon>
    </lineage>
</organism>
<accession>A0ABW8J598</accession>
<keyword evidence="1" id="KW-0732">Signal</keyword>